<feature type="signal peptide" evidence="2">
    <location>
        <begin position="1"/>
        <end position="25"/>
    </location>
</feature>
<keyword evidence="2" id="KW-0732">Signal</keyword>
<feature type="chain" id="PRO_5046993697" evidence="2">
    <location>
        <begin position="26"/>
        <end position="413"/>
    </location>
</feature>
<keyword evidence="5" id="KW-1185">Reference proteome</keyword>
<dbReference type="InterPro" id="IPR050300">
    <property type="entry name" value="GDXG_lipolytic_enzyme"/>
</dbReference>
<dbReference type="Pfam" id="PF20434">
    <property type="entry name" value="BD-FAE"/>
    <property type="match status" value="1"/>
</dbReference>
<dbReference type="InterPro" id="IPR029058">
    <property type="entry name" value="AB_hydrolase_fold"/>
</dbReference>
<evidence type="ECO:0000313" key="4">
    <source>
        <dbReference type="EMBL" id="NJX16192.1"/>
    </source>
</evidence>
<organism evidence="4 5">
    <name type="scientific">Tamlana crocina</name>
    <dbReference type="NCBI Taxonomy" id="393006"/>
    <lineage>
        <taxon>Bacteria</taxon>
        <taxon>Pseudomonadati</taxon>
        <taxon>Bacteroidota</taxon>
        <taxon>Flavobacteriia</taxon>
        <taxon>Flavobacteriales</taxon>
        <taxon>Flavobacteriaceae</taxon>
        <taxon>Tamlana</taxon>
    </lineage>
</organism>
<accession>A0ABX1DFE4</accession>
<dbReference type="SUPFAM" id="SSF53474">
    <property type="entry name" value="alpha/beta-Hydrolases"/>
    <property type="match status" value="1"/>
</dbReference>
<comment type="caution">
    <text evidence="4">The sequence shown here is derived from an EMBL/GenBank/DDBJ whole genome shotgun (WGS) entry which is preliminary data.</text>
</comment>
<dbReference type="Proteomes" id="UP000760545">
    <property type="component" value="Unassembled WGS sequence"/>
</dbReference>
<dbReference type="EMBL" id="JAAVJS010000016">
    <property type="protein sequence ID" value="NJX16192.1"/>
    <property type="molecule type" value="Genomic_DNA"/>
</dbReference>
<dbReference type="Gene3D" id="3.40.50.1820">
    <property type="entry name" value="alpha/beta hydrolase"/>
    <property type="match status" value="1"/>
</dbReference>
<gene>
    <name evidence="4" type="ORF">HC176_11910</name>
</gene>
<evidence type="ECO:0000313" key="5">
    <source>
        <dbReference type="Proteomes" id="UP000760545"/>
    </source>
</evidence>
<proteinExistence type="predicted"/>
<dbReference type="InterPro" id="IPR049492">
    <property type="entry name" value="BD-FAE-like_dom"/>
</dbReference>
<dbReference type="RefSeq" id="WP_167918581.1">
    <property type="nucleotide sequence ID" value="NZ_JAAVJS010000016.1"/>
</dbReference>
<dbReference type="PANTHER" id="PTHR48081">
    <property type="entry name" value="AB HYDROLASE SUPERFAMILY PROTEIN C4A8.06C"/>
    <property type="match status" value="1"/>
</dbReference>
<name>A0ABX1DFE4_9FLAO</name>
<evidence type="ECO:0000256" key="2">
    <source>
        <dbReference type="SAM" id="SignalP"/>
    </source>
</evidence>
<feature type="domain" description="BD-FAE-like" evidence="3">
    <location>
        <begin position="68"/>
        <end position="232"/>
    </location>
</feature>
<keyword evidence="1" id="KW-0378">Hydrolase</keyword>
<evidence type="ECO:0000256" key="1">
    <source>
        <dbReference type="ARBA" id="ARBA00022801"/>
    </source>
</evidence>
<sequence>MTKYFIKFRAVFVCIKLMILSTVHGQDNHTSCATNRYTTNIFTNVSVSANVLYGNNSTTGGIDQNLYMDIYEPEGDTAVSRPLIVLAHGGSFVTGTRTDIADLCTFYAKRGFVAASIDYRLYDGVFPPPNEMMAGLDQMYKGVSDMKAAIRFFREDISDANIYKIDSKHIYAGGFSAGAIIANHVGYLDSDDIIPELVLNIISNNGGFEGNSSGNTEYSSEVNGIINFSGAILDTNLMENNDTPIFSVHEDNDPTVPFNSGLLSFANFNIVEADGSSLIHAKANSLSITNQLRTINGNEHGGYLDSPSAKEEILDRSTVFLNSLICSSTLNSTSKTKKAIKLIQDLNANSFKIYDEFNRNFNLHLYNLNGSKILTHRNFKANQDTIECKFPKGVYIILLENNDTLHPLKLLLI</sequence>
<evidence type="ECO:0000259" key="3">
    <source>
        <dbReference type="Pfam" id="PF20434"/>
    </source>
</evidence>
<protein>
    <submittedName>
        <fullName evidence="4">Carboxylesterase family protein</fullName>
    </submittedName>
</protein>
<reference evidence="4 5" key="1">
    <citation type="submission" date="2020-03" db="EMBL/GenBank/DDBJ databases">
        <title>Tamlana sp. nov, isolated from XXX.</title>
        <authorList>
            <person name="Cao W.R."/>
        </authorList>
    </citation>
    <scope>NUCLEOTIDE SEQUENCE [LARGE SCALE GENOMIC DNA]</scope>
    <source>
        <strain evidence="4 5">HST1-43</strain>
    </source>
</reference>